<dbReference type="AlphaFoldDB" id="A0A835Y2L9"/>
<feature type="region of interest" description="Disordered" evidence="1">
    <location>
        <begin position="1061"/>
        <end position="1080"/>
    </location>
</feature>
<feature type="compositionally biased region" description="Gly residues" evidence="1">
    <location>
        <begin position="1063"/>
        <end position="1073"/>
    </location>
</feature>
<feature type="transmembrane region" description="Helical" evidence="2">
    <location>
        <begin position="900"/>
        <end position="921"/>
    </location>
</feature>
<protein>
    <submittedName>
        <fullName evidence="3">Uncharacterized protein</fullName>
    </submittedName>
</protein>
<evidence type="ECO:0000256" key="1">
    <source>
        <dbReference type="SAM" id="MobiDB-lite"/>
    </source>
</evidence>
<evidence type="ECO:0000256" key="2">
    <source>
        <dbReference type="SAM" id="Phobius"/>
    </source>
</evidence>
<reference evidence="3" key="1">
    <citation type="journal article" date="2020" name="bioRxiv">
        <title>Comparative genomics of Chlamydomonas.</title>
        <authorList>
            <person name="Craig R.J."/>
            <person name="Hasan A.R."/>
            <person name="Ness R.W."/>
            <person name="Keightley P.D."/>
        </authorList>
    </citation>
    <scope>NUCLEOTIDE SEQUENCE</scope>
    <source>
        <strain evidence="3">CCAP 11/70</strain>
    </source>
</reference>
<keyword evidence="4" id="KW-1185">Reference proteome</keyword>
<evidence type="ECO:0000313" key="4">
    <source>
        <dbReference type="Proteomes" id="UP000612055"/>
    </source>
</evidence>
<feature type="region of interest" description="Disordered" evidence="1">
    <location>
        <begin position="145"/>
        <end position="173"/>
    </location>
</feature>
<feature type="region of interest" description="Disordered" evidence="1">
    <location>
        <begin position="203"/>
        <end position="230"/>
    </location>
</feature>
<evidence type="ECO:0000313" key="3">
    <source>
        <dbReference type="EMBL" id="KAG2495377.1"/>
    </source>
</evidence>
<proteinExistence type="predicted"/>
<feature type="transmembrane region" description="Helical" evidence="2">
    <location>
        <begin position="974"/>
        <end position="995"/>
    </location>
</feature>
<name>A0A835Y2L9_9CHLO</name>
<feature type="transmembrane region" description="Helical" evidence="2">
    <location>
        <begin position="933"/>
        <end position="954"/>
    </location>
</feature>
<feature type="compositionally biased region" description="Basic and acidic residues" evidence="1">
    <location>
        <begin position="105"/>
        <end position="122"/>
    </location>
</feature>
<keyword evidence="2" id="KW-0472">Membrane</keyword>
<keyword evidence="2" id="KW-1133">Transmembrane helix</keyword>
<dbReference type="PANTHER" id="PTHR40903:SF1">
    <property type="entry name" value="HYPHALLY REGULATED CELL WALL PROTEIN 3"/>
    <property type="match status" value="1"/>
</dbReference>
<dbReference type="PANTHER" id="PTHR40903">
    <property type="entry name" value="GLYCINE-RICH CELL WALL STRUCTURAL PROTEIN 1-LIKE"/>
    <property type="match status" value="1"/>
</dbReference>
<feature type="region of interest" description="Disordered" evidence="1">
    <location>
        <begin position="435"/>
        <end position="510"/>
    </location>
</feature>
<keyword evidence="2" id="KW-0812">Transmembrane</keyword>
<gene>
    <name evidence="3" type="ORF">HYH03_006645</name>
</gene>
<comment type="caution">
    <text evidence="3">The sequence shown here is derived from an EMBL/GenBank/DDBJ whole genome shotgun (WGS) entry which is preliminary data.</text>
</comment>
<organism evidence="3 4">
    <name type="scientific">Edaphochlamys debaryana</name>
    <dbReference type="NCBI Taxonomy" id="47281"/>
    <lineage>
        <taxon>Eukaryota</taxon>
        <taxon>Viridiplantae</taxon>
        <taxon>Chlorophyta</taxon>
        <taxon>core chlorophytes</taxon>
        <taxon>Chlorophyceae</taxon>
        <taxon>CS clade</taxon>
        <taxon>Chlamydomonadales</taxon>
        <taxon>Chlamydomonadales incertae sedis</taxon>
        <taxon>Edaphochlamys</taxon>
    </lineage>
</organism>
<accession>A0A835Y2L9</accession>
<feature type="compositionally biased region" description="Gly residues" evidence="1">
    <location>
        <begin position="452"/>
        <end position="462"/>
    </location>
</feature>
<sequence length="1080" mass="109253">MGKKKPADSSSSSSSEDEDFAAFAACAVSFEDITAQQKQIAQKAKERVGRKRPRPTKERSEGAADGEGGNASDDDVVTDVLDPAQIKIAAALDAMLEGQLRVKEPGPKRLRKEAKAAARAEAEEAEAAAGPGGFRFFAAVAPGAPALLEPDDPPPPPGTPFPETFRRRRAPDPGAAAAALPALAAGVQPLVEAAAAAAAAGAAAGGGSGEGGEGSSGKGEGGKGKKGKGKGKEAEVVAALVAFAARLSLLAASLTASSAALFVLSAAVDVGAFLSLTRSAGRLSPLLAAELAYTVLAAAAAAAAHLGTGGPRGTGAGQGGGEGAPQDGVCDGRGGPAGMLLPLVWLIQRPPPWRVSVRVAAGVANTALALLWPHTAPRQPAAKAPAHSVPPADASAVVTVGGQQCTRVAVGAAKPPADALAKPLRSLRPLCIQVDKAGDPLPTGADPEGAPGPEGEGAGGGGEAEDEVAAPTTPTSGCSEGPAASKRRSDGGSRRRRESRKAPAAAPALPPALALYAPPAARTGEAWQLEAHPPAEAGVQGPAVQVVPPIRKVAPVPRVPRPLYRSLVGRRAVRMKVPWAEPEHTAPGFEQRLSDVLASGEVHLGGVWVQPGCVEVTLLLLAVDRRSGEREGEDCPSGSRPLAWEAPVADLGSHECVYRIALEEAPSNEGIALLELAWEDGPHAAPGLTLPLLCTTDGEVAAEVEALVRAWAGEQPQGRAGPSGAASSAPPPCLDALLVDLGAWLAAEARAEAGTGGSGAGADPVMQAAEEALSAFATAAGCPAIARRLSGSPPQPSPEPQDLSPDQPSAPIPVPALRRPLRLPAVVLLLSSAVRSVLAAALWVLRWTFGVSPPPAEEVAAQQAAMEAWALSLMRTLIALEYLSGTARFLRAVKTGEDGLLGLLVISIVGLLPALMVTLSWPLLRRPAWTRLALGSCLARYAAYACGKLLMISWNIPAPNTDGKNALAGGPGLVVFEGIIIPVSTLLPLGTMLLVSLTRAPMVLGWTWNMRACATLAAAAAQALRVEVAALASTLACHVIIRLRTQGQARRAAAQAAAAGAEGPVGSGGAGKGGKADYTL</sequence>
<feature type="region of interest" description="Disordered" evidence="1">
    <location>
        <begin position="787"/>
        <end position="811"/>
    </location>
</feature>
<dbReference type="EMBL" id="JAEHOE010000025">
    <property type="protein sequence ID" value="KAG2495377.1"/>
    <property type="molecule type" value="Genomic_DNA"/>
</dbReference>
<feature type="compositionally biased region" description="Gly residues" evidence="1">
    <location>
        <begin position="203"/>
        <end position="219"/>
    </location>
</feature>
<feature type="region of interest" description="Disordered" evidence="1">
    <location>
        <begin position="35"/>
        <end position="77"/>
    </location>
</feature>
<dbReference type="Proteomes" id="UP000612055">
    <property type="component" value="Unassembled WGS sequence"/>
</dbReference>
<feature type="region of interest" description="Disordered" evidence="1">
    <location>
        <begin position="105"/>
        <end position="124"/>
    </location>
</feature>